<evidence type="ECO:0000256" key="5">
    <source>
        <dbReference type="ARBA" id="ARBA00023136"/>
    </source>
</evidence>
<dbReference type="PANTHER" id="PTHR43791">
    <property type="entry name" value="PERMEASE-RELATED"/>
    <property type="match status" value="1"/>
</dbReference>
<evidence type="ECO:0000256" key="2">
    <source>
        <dbReference type="ARBA" id="ARBA00022448"/>
    </source>
</evidence>
<feature type="transmembrane region" description="Helical" evidence="6">
    <location>
        <begin position="94"/>
        <end position="111"/>
    </location>
</feature>
<evidence type="ECO:0008006" key="9">
    <source>
        <dbReference type="Google" id="ProtNLM"/>
    </source>
</evidence>
<organism evidence="7 8">
    <name type="scientific">Alternaria dauci</name>
    <dbReference type="NCBI Taxonomy" id="48095"/>
    <lineage>
        <taxon>Eukaryota</taxon>
        <taxon>Fungi</taxon>
        <taxon>Dikarya</taxon>
        <taxon>Ascomycota</taxon>
        <taxon>Pezizomycotina</taxon>
        <taxon>Dothideomycetes</taxon>
        <taxon>Pleosporomycetidae</taxon>
        <taxon>Pleosporales</taxon>
        <taxon>Pleosporineae</taxon>
        <taxon>Pleosporaceae</taxon>
        <taxon>Alternaria</taxon>
        <taxon>Alternaria sect. Porri</taxon>
    </lineage>
</organism>
<dbReference type="EMBL" id="JBHGVX010000005">
    <property type="protein sequence ID" value="KAL1795668.1"/>
    <property type="molecule type" value="Genomic_DNA"/>
</dbReference>
<comment type="subcellular location">
    <subcellularLocation>
        <location evidence="1">Membrane</location>
        <topology evidence="1">Multi-pass membrane protein</topology>
    </subcellularLocation>
</comment>
<dbReference type="RefSeq" id="XP_069306252.1">
    <property type="nucleotide sequence ID" value="XM_069452044.1"/>
</dbReference>
<dbReference type="InterPro" id="IPR011701">
    <property type="entry name" value="MFS"/>
</dbReference>
<dbReference type="SUPFAM" id="SSF103473">
    <property type="entry name" value="MFS general substrate transporter"/>
    <property type="match status" value="1"/>
</dbReference>
<evidence type="ECO:0000256" key="1">
    <source>
        <dbReference type="ARBA" id="ARBA00004141"/>
    </source>
</evidence>
<gene>
    <name evidence="7" type="ORF">ACET3X_005892</name>
</gene>
<name>A0ABR3UGQ7_9PLEO</name>
<keyword evidence="4 6" id="KW-1133">Transmembrane helix</keyword>
<evidence type="ECO:0000256" key="6">
    <source>
        <dbReference type="SAM" id="Phobius"/>
    </source>
</evidence>
<comment type="caution">
    <text evidence="7">The sequence shown here is derived from an EMBL/GenBank/DDBJ whole genome shotgun (WGS) entry which is preliminary data.</text>
</comment>
<evidence type="ECO:0000313" key="7">
    <source>
        <dbReference type="EMBL" id="KAL1795668.1"/>
    </source>
</evidence>
<evidence type="ECO:0000256" key="4">
    <source>
        <dbReference type="ARBA" id="ARBA00022989"/>
    </source>
</evidence>
<dbReference type="Pfam" id="PF07690">
    <property type="entry name" value="MFS_1"/>
    <property type="match status" value="1"/>
</dbReference>
<sequence length="272" mass="30520">MTAYWCIYDYPATARFLTPKERTEVERRLQQDHGHLSNDFDLKYVYQALTDWKIYIFILICIAGFCPIYSFALFLPTIIKNMGYTANDAQLMSVPPYVCACFFTIVASWYADRVKKRGIFLMGFQVVAIAGFAMLAATGQPSVQYAGTVLAAIGIYPQIPLGMAWNSGNIGGSLKRGTGIAMQVMGGNCGGIIASYVYLSREGPRFIIGHSILIGVVSMAFFLTFFMSTWCRMENARRDKIALEGGARELTEEQKLLERELADNVPWFRYTT</sequence>
<protein>
    <recommendedName>
        <fullName evidence="9">High-affinity nicotinic acid transporter</fullName>
    </recommendedName>
</protein>
<reference evidence="7 8" key="1">
    <citation type="submission" date="2024-09" db="EMBL/GenBank/DDBJ databases">
        <title>T2T genomes of carrot and Alternaria dauci and their utility for understanding host-pathogen interaction during carrot leaf blight disease.</title>
        <authorList>
            <person name="Liu W."/>
            <person name="Xu S."/>
            <person name="Ou C."/>
            <person name="Liu X."/>
            <person name="Zhuang F."/>
            <person name="Deng X.W."/>
        </authorList>
    </citation>
    <scope>NUCLEOTIDE SEQUENCE [LARGE SCALE GENOMIC DNA]</scope>
    <source>
        <strain evidence="7 8">A2016</strain>
    </source>
</reference>
<dbReference type="Proteomes" id="UP001578633">
    <property type="component" value="Chromosome 5"/>
</dbReference>
<feature type="transmembrane region" description="Helical" evidence="6">
    <location>
        <begin position="54"/>
        <end position="74"/>
    </location>
</feature>
<keyword evidence="3 6" id="KW-0812">Transmembrane</keyword>
<accession>A0ABR3UGQ7</accession>
<feature type="transmembrane region" description="Helical" evidence="6">
    <location>
        <begin position="211"/>
        <end position="231"/>
    </location>
</feature>
<keyword evidence="2" id="KW-0813">Transport</keyword>
<evidence type="ECO:0000313" key="8">
    <source>
        <dbReference type="Proteomes" id="UP001578633"/>
    </source>
</evidence>
<evidence type="ECO:0000256" key="3">
    <source>
        <dbReference type="ARBA" id="ARBA00022692"/>
    </source>
</evidence>
<keyword evidence="8" id="KW-1185">Reference proteome</keyword>
<dbReference type="Gene3D" id="1.20.1250.20">
    <property type="entry name" value="MFS general substrate transporter like domains"/>
    <property type="match status" value="1"/>
</dbReference>
<dbReference type="GeneID" id="96086214"/>
<dbReference type="InterPro" id="IPR036259">
    <property type="entry name" value="MFS_trans_sf"/>
</dbReference>
<dbReference type="PANTHER" id="PTHR43791:SF57">
    <property type="entry name" value="MAJOR FACILITATOR SUPERFAMILY (MFS) PROFILE DOMAIN-CONTAINING PROTEIN"/>
    <property type="match status" value="1"/>
</dbReference>
<keyword evidence="5 6" id="KW-0472">Membrane</keyword>
<feature type="transmembrane region" description="Helical" evidence="6">
    <location>
        <begin position="177"/>
        <end position="199"/>
    </location>
</feature>
<feature type="transmembrane region" description="Helical" evidence="6">
    <location>
        <begin position="143"/>
        <end position="165"/>
    </location>
</feature>
<feature type="transmembrane region" description="Helical" evidence="6">
    <location>
        <begin position="118"/>
        <end position="137"/>
    </location>
</feature>
<proteinExistence type="predicted"/>